<protein>
    <submittedName>
        <fullName evidence="1">Uncharacterized protein</fullName>
    </submittedName>
</protein>
<dbReference type="EMBL" id="JBHTKL010000006">
    <property type="protein sequence ID" value="MFD1021078.1"/>
    <property type="molecule type" value="Genomic_DNA"/>
</dbReference>
<dbReference type="RefSeq" id="WP_386063872.1">
    <property type="nucleotide sequence ID" value="NZ_JBHTKL010000006.1"/>
</dbReference>
<comment type="caution">
    <text evidence="1">The sequence shown here is derived from an EMBL/GenBank/DDBJ whole genome shotgun (WGS) entry which is preliminary data.</text>
</comment>
<proteinExistence type="predicted"/>
<evidence type="ECO:0000313" key="2">
    <source>
        <dbReference type="Proteomes" id="UP001596990"/>
    </source>
</evidence>
<name>A0ABW3L7J8_9BACI</name>
<keyword evidence="2" id="KW-1185">Reference proteome</keyword>
<organism evidence="1 2">
    <name type="scientific">Thalassobacillus hwangdonensis</name>
    <dbReference type="NCBI Taxonomy" id="546108"/>
    <lineage>
        <taxon>Bacteria</taxon>
        <taxon>Bacillati</taxon>
        <taxon>Bacillota</taxon>
        <taxon>Bacilli</taxon>
        <taxon>Bacillales</taxon>
        <taxon>Bacillaceae</taxon>
        <taxon>Thalassobacillus</taxon>
    </lineage>
</organism>
<evidence type="ECO:0000313" key="1">
    <source>
        <dbReference type="EMBL" id="MFD1021078.1"/>
    </source>
</evidence>
<accession>A0ABW3L7J8</accession>
<gene>
    <name evidence="1" type="ORF">ACFQ2J_17950</name>
</gene>
<sequence length="70" mass="7828">MPWQQKVTFLLGQPIGVSFVNGTGTTGVLCGISEGKLLVMEYLYQAQFALKQYDVYTIQDINGFPRCPRP</sequence>
<reference evidence="2" key="1">
    <citation type="journal article" date="2019" name="Int. J. Syst. Evol. Microbiol.">
        <title>The Global Catalogue of Microorganisms (GCM) 10K type strain sequencing project: providing services to taxonomists for standard genome sequencing and annotation.</title>
        <authorList>
            <consortium name="The Broad Institute Genomics Platform"/>
            <consortium name="The Broad Institute Genome Sequencing Center for Infectious Disease"/>
            <person name="Wu L."/>
            <person name="Ma J."/>
        </authorList>
    </citation>
    <scope>NUCLEOTIDE SEQUENCE [LARGE SCALE GENOMIC DNA]</scope>
    <source>
        <strain evidence="2">CCUG 56607</strain>
    </source>
</reference>
<dbReference type="Proteomes" id="UP001596990">
    <property type="component" value="Unassembled WGS sequence"/>
</dbReference>